<evidence type="ECO:0000256" key="1">
    <source>
        <dbReference type="ARBA" id="ARBA00001623"/>
    </source>
</evidence>
<feature type="binding site" evidence="7">
    <location>
        <position position="57"/>
    </location>
    <ligand>
        <name>Zn(2+)</name>
        <dbReference type="ChEBI" id="CHEBI:29105"/>
        <label>2</label>
    </ligand>
</feature>
<evidence type="ECO:0000313" key="9">
    <source>
        <dbReference type="Proteomes" id="UP000185739"/>
    </source>
</evidence>
<dbReference type="PIRSF" id="PIRSF005457">
    <property type="entry name" value="Glx"/>
    <property type="match status" value="1"/>
</dbReference>
<keyword evidence="4 7" id="KW-0479">Metal-binding</keyword>
<evidence type="ECO:0000256" key="5">
    <source>
        <dbReference type="ARBA" id="ARBA00022801"/>
    </source>
</evidence>
<gene>
    <name evidence="7" type="primary">gloB</name>
    <name evidence="8" type="ORF">Tchl_2858</name>
</gene>
<dbReference type="Pfam" id="PF16123">
    <property type="entry name" value="HAGH_C"/>
    <property type="match status" value="1"/>
</dbReference>
<evidence type="ECO:0000256" key="4">
    <source>
        <dbReference type="ARBA" id="ARBA00022723"/>
    </source>
</evidence>
<keyword evidence="9" id="KW-1185">Reference proteome</keyword>
<dbReference type="CDD" id="cd07723">
    <property type="entry name" value="hydroxyacylglutathione_hydrolase_MBL-fold"/>
    <property type="match status" value="1"/>
</dbReference>
<dbReference type="EMBL" id="CP018839">
    <property type="protein sequence ID" value="APR05681.1"/>
    <property type="molecule type" value="Genomic_DNA"/>
</dbReference>
<comment type="function">
    <text evidence="7">Thiolesterase that catalyzes the hydrolysis of S-D-lactoyl-glutathione to form glutathione and D-lactic acid.</text>
</comment>
<dbReference type="SMART" id="SM00849">
    <property type="entry name" value="Lactamase_B"/>
    <property type="match status" value="1"/>
</dbReference>
<dbReference type="InterPro" id="IPR050110">
    <property type="entry name" value="Glyoxalase_II_hydrolase"/>
</dbReference>
<dbReference type="PANTHER" id="PTHR43705:SF1">
    <property type="entry name" value="HYDROXYACYLGLUTATHIONE HYDROLASE GLOB"/>
    <property type="match status" value="1"/>
</dbReference>
<feature type="binding site" evidence="7">
    <location>
        <position position="56"/>
    </location>
    <ligand>
        <name>Zn(2+)</name>
        <dbReference type="ChEBI" id="CHEBI:29105"/>
        <label>2</label>
    </ligand>
</feature>
<dbReference type="InterPro" id="IPR036866">
    <property type="entry name" value="RibonucZ/Hydroxyglut_hydro"/>
</dbReference>
<dbReference type="SUPFAM" id="SSF56281">
    <property type="entry name" value="Metallo-hydrolase/oxidoreductase"/>
    <property type="match status" value="1"/>
</dbReference>
<dbReference type="KEGG" id="tcl:Tchl_2858"/>
<organism evidence="8 9">
    <name type="scientific">Thauera chlorobenzoica</name>
    <dbReference type="NCBI Taxonomy" id="96773"/>
    <lineage>
        <taxon>Bacteria</taxon>
        <taxon>Pseudomonadati</taxon>
        <taxon>Pseudomonadota</taxon>
        <taxon>Betaproteobacteria</taxon>
        <taxon>Rhodocyclales</taxon>
        <taxon>Zoogloeaceae</taxon>
        <taxon>Thauera</taxon>
    </lineage>
</organism>
<evidence type="ECO:0000256" key="2">
    <source>
        <dbReference type="ARBA" id="ARBA00004963"/>
    </source>
</evidence>
<dbReference type="GO" id="GO:0004416">
    <property type="term" value="F:hydroxyacylglutathione hydrolase activity"/>
    <property type="evidence" value="ECO:0007669"/>
    <property type="project" value="UniProtKB-UniRule"/>
</dbReference>
<dbReference type="InterPro" id="IPR017782">
    <property type="entry name" value="Hydroxyacylglutathione_Hdrlase"/>
</dbReference>
<dbReference type="GO" id="GO:0019243">
    <property type="term" value="P:methylglyoxal catabolic process to D-lactate via S-lactoyl-glutathione"/>
    <property type="evidence" value="ECO:0007669"/>
    <property type="project" value="UniProtKB-UniRule"/>
</dbReference>
<feature type="binding site" evidence="7">
    <location>
        <position position="110"/>
    </location>
    <ligand>
        <name>Zn(2+)</name>
        <dbReference type="ChEBI" id="CHEBI:29105"/>
        <label>1</label>
    </ligand>
</feature>
<proteinExistence type="inferred from homology"/>
<comment type="pathway">
    <text evidence="2 7">Secondary metabolite metabolism; methylglyoxal degradation; (R)-lactate from methylglyoxal: step 2/2.</text>
</comment>
<evidence type="ECO:0000256" key="7">
    <source>
        <dbReference type="HAMAP-Rule" id="MF_01374"/>
    </source>
</evidence>
<keyword evidence="6 7" id="KW-0862">Zinc</keyword>
<feature type="binding site" evidence="7">
    <location>
        <position position="169"/>
    </location>
    <ligand>
        <name>Zn(2+)</name>
        <dbReference type="ChEBI" id="CHEBI:29105"/>
        <label>2</label>
    </ligand>
</feature>
<sequence>MNIIPLPAFRDNYIWLLHDGHHALVVDPGDAAPVEDALARYGLTLSAILITHHHPDHVGGVGALRARHPVPVYGPAAEHIEGVDRPLGDGGEIRLDTPAAAFRVIEVPGHTAGHIAFVGTGPSNGVLFCGDTLFSAGCGRLFEGTPAQLAASLARLAALPDETRVYCTHEYTLSNLAFARAAEPGNGARDAYALHCEALRARGEPTLPSTIGREKAINPFLRCAQPAVLDALTRETGTRPADTLACLTALRAWKDRF</sequence>
<dbReference type="InterPro" id="IPR035680">
    <property type="entry name" value="Clx_II_MBL"/>
</dbReference>
<comment type="subunit">
    <text evidence="7">Monomer.</text>
</comment>
<dbReference type="STRING" id="96773.Tchl_2858"/>
<dbReference type="Pfam" id="PF00753">
    <property type="entry name" value="Lactamase_B"/>
    <property type="match status" value="1"/>
</dbReference>
<feature type="binding site" evidence="7">
    <location>
        <position position="54"/>
    </location>
    <ligand>
        <name>Zn(2+)</name>
        <dbReference type="ChEBI" id="CHEBI:29105"/>
        <label>1</label>
    </ligand>
</feature>
<dbReference type="GO" id="GO:0046872">
    <property type="term" value="F:metal ion binding"/>
    <property type="evidence" value="ECO:0007669"/>
    <property type="project" value="UniProtKB-KW"/>
</dbReference>
<dbReference type="AlphaFoldDB" id="A0A1H5YJ96"/>
<feature type="binding site" evidence="7">
    <location>
        <position position="52"/>
    </location>
    <ligand>
        <name>Zn(2+)</name>
        <dbReference type="ChEBI" id="CHEBI:29105"/>
        <label>1</label>
    </ligand>
</feature>
<dbReference type="Gene3D" id="3.60.15.10">
    <property type="entry name" value="Ribonuclease Z/Hydroxyacylglutathione hydrolase-like"/>
    <property type="match status" value="1"/>
</dbReference>
<accession>A0A1H5YJ96</accession>
<dbReference type="RefSeq" id="WP_075149019.1">
    <property type="nucleotide sequence ID" value="NZ_CP018839.1"/>
</dbReference>
<evidence type="ECO:0000313" key="8">
    <source>
        <dbReference type="EMBL" id="APR05681.1"/>
    </source>
</evidence>
<evidence type="ECO:0000256" key="3">
    <source>
        <dbReference type="ARBA" id="ARBA00006759"/>
    </source>
</evidence>
<feature type="binding site" evidence="7">
    <location>
        <position position="131"/>
    </location>
    <ligand>
        <name>Zn(2+)</name>
        <dbReference type="ChEBI" id="CHEBI:29105"/>
        <label>2</label>
    </ligand>
</feature>
<comment type="catalytic activity">
    <reaction evidence="1 7">
        <text>an S-(2-hydroxyacyl)glutathione + H2O = a 2-hydroxy carboxylate + glutathione + H(+)</text>
        <dbReference type="Rhea" id="RHEA:21864"/>
        <dbReference type="ChEBI" id="CHEBI:15377"/>
        <dbReference type="ChEBI" id="CHEBI:15378"/>
        <dbReference type="ChEBI" id="CHEBI:57925"/>
        <dbReference type="ChEBI" id="CHEBI:58896"/>
        <dbReference type="ChEBI" id="CHEBI:71261"/>
        <dbReference type="EC" id="3.1.2.6"/>
    </reaction>
</comment>
<dbReference type="PANTHER" id="PTHR43705">
    <property type="entry name" value="HYDROXYACYLGLUTATHIONE HYDROLASE"/>
    <property type="match status" value="1"/>
</dbReference>
<reference evidence="8 9" key="1">
    <citation type="submission" date="2016-12" db="EMBL/GenBank/DDBJ databases">
        <title>Complete genome sequence of Thauera chlorobenzoica, a Betaproteobacterium degrading haloaromatics anaerobically to CO2 and halides.</title>
        <authorList>
            <person name="Goris T."/>
            <person name="Mergelsberg M."/>
            <person name="Boll M."/>
        </authorList>
    </citation>
    <scope>NUCLEOTIDE SEQUENCE [LARGE SCALE GENOMIC DNA]</scope>
    <source>
        <strain evidence="8 9">3CB1</strain>
    </source>
</reference>
<comment type="cofactor">
    <cofactor evidence="7">
        <name>Zn(2+)</name>
        <dbReference type="ChEBI" id="CHEBI:29105"/>
    </cofactor>
    <text evidence="7">Binds 2 Zn(2+) ions per subunit.</text>
</comment>
<name>A0A1H5YJ96_9RHOO</name>
<dbReference type="InterPro" id="IPR032282">
    <property type="entry name" value="HAGH_C"/>
</dbReference>
<dbReference type="Proteomes" id="UP000185739">
    <property type="component" value="Chromosome"/>
</dbReference>
<dbReference type="NCBIfam" id="TIGR03413">
    <property type="entry name" value="GSH_gloB"/>
    <property type="match status" value="1"/>
</dbReference>
<dbReference type="InterPro" id="IPR001279">
    <property type="entry name" value="Metallo-B-lactamas"/>
</dbReference>
<comment type="similarity">
    <text evidence="3 7">Belongs to the metallo-beta-lactamase superfamily. Glyoxalase II family.</text>
</comment>
<dbReference type="UniPathway" id="UPA00619">
    <property type="reaction ID" value="UER00676"/>
</dbReference>
<protein>
    <recommendedName>
        <fullName evidence="7">Hydroxyacylglutathione hydrolase</fullName>
        <ecNumber evidence="7">3.1.2.6</ecNumber>
    </recommendedName>
    <alternativeName>
        <fullName evidence="7">Glyoxalase II</fullName>
        <shortName evidence="7">Glx II</shortName>
    </alternativeName>
</protein>
<feature type="binding site" evidence="7">
    <location>
        <position position="131"/>
    </location>
    <ligand>
        <name>Zn(2+)</name>
        <dbReference type="ChEBI" id="CHEBI:29105"/>
        <label>1</label>
    </ligand>
</feature>
<dbReference type="OrthoDB" id="9802248at2"/>
<dbReference type="HAMAP" id="MF_01374">
    <property type="entry name" value="Glyoxalase_2"/>
    <property type="match status" value="1"/>
</dbReference>
<evidence type="ECO:0000256" key="6">
    <source>
        <dbReference type="ARBA" id="ARBA00022833"/>
    </source>
</evidence>
<keyword evidence="5 7" id="KW-0378">Hydrolase</keyword>
<dbReference type="EC" id="3.1.2.6" evidence="7"/>